<name>L8JC06_9GAMM</name>
<evidence type="ECO:0000259" key="2">
    <source>
        <dbReference type="PROSITE" id="PS50851"/>
    </source>
</evidence>
<dbReference type="EMBL" id="AMZO01000020">
    <property type="protein sequence ID" value="ELR65089.1"/>
    <property type="molecule type" value="Genomic_DNA"/>
</dbReference>
<proteinExistence type="predicted"/>
<organism evidence="3 4">
    <name type="scientific">Photobacterium marinum</name>
    <dbReference type="NCBI Taxonomy" id="1056511"/>
    <lineage>
        <taxon>Bacteria</taxon>
        <taxon>Pseudomonadati</taxon>
        <taxon>Pseudomonadota</taxon>
        <taxon>Gammaproteobacteria</taxon>
        <taxon>Vibrionales</taxon>
        <taxon>Vibrionaceae</taxon>
        <taxon>Photobacterium</taxon>
    </lineage>
</organism>
<dbReference type="InterPro" id="IPR002545">
    <property type="entry name" value="CheW-lke_dom"/>
</dbReference>
<reference evidence="3 4" key="1">
    <citation type="submission" date="2012-12" db="EMBL/GenBank/DDBJ databases">
        <title>Genome Assembly of Photobacterium sp. AK15.</title>
        <authorList>
            <person name="Khatri I."/>
            <person name="Vaidya B."/>
            <person name="Srinivas T.N.R."/>
            <person name="Subramanian S."/>
            <person name="Pinnaka A."/>
        </authorList>
    </citation>
    <scope>NUCLEOTIDE SEQUENCE [LARGE SCALE GENOMIC DNA]</scope>
    <source>
        <strain evidence="3 4">AK15</strain>
    </source>
</reference>
<keyword evidence="4" id="KW-1185">Reference proteome</keyword>
<feature type="compositionally biased region" description="Acidic residues" evidence="1">
    <location>
        <begin position="70"/>
        <end position="79"/>
    </location>
</feature>
<feature type="compositionally biased region" description="Acidic residues" evidence="1">
    <location>
        <begin position="12"/>
        <end position="34"/>
    </location>
</feature>
<evidence type="ECO:0000313" key="3">
    <source>
        <dbReference type="EMBL" id="ELR65089.1"/>
    </source>
</evidence>
<dbReference type="AlphaFoldDB" id="L8JC06"/>
<evidence type="ECO:0000256" key="1">
    <source>
        <dbReference type="SAM" id="MobiDB-lite"/>
    </source>
</evidence>
<gene>
    <name evidence="3" type="ORF">C942_01661</name>
</gene>
<feature type="domain" description="CheW-like" evidence="2">
    <location>
        <begin position="294"/>
        <end position="431"/>
    </location>
</feature>
<dbReference type="SUPFAM" id="SSF50341">
    <property type="entry name" value="CheW-like"/>
    <property type="match status" value="1"/>
</dbReference>
<dbReference type="SMART" id="SM00260">
    <property type="entry name" value="CheW"/>
    <property type="match status" value="1"/>
</dbReference>
<dbReference type="GO" id="GO:0007165">
    <property type="term" value="P:signal transduction"/>
    <property type="evidence" value="ECO:0007669"/>
    <property type="project" value="InterPro"/>
</dbReference>
<comment type="caution">
    <text evidence="3">The sequence shown here is derived from an EMBL/GenBank/DDBJ whole genome shotgun (WGS) entry which is preliminary data.</text>
</comment>
<protein>
    <submittedName>
        <fullName evidence="3">CheW domain protein</fullName>
    </submittedName>
</protein>
<dbReference type="Pfam" id="PF01584">
    <property type="entry name" value="CheW"/>
    <property type="match status" value="1"/>
</dbReference>
<feature type="region of interest" description="Disordered" evidence="1">
    <location>
        <begin position="184"/>
        <end position="205"/>
    </location>
</feature>
<feature type="region of interest" description="Disordered" evidence="1">
    <location>
        <begin position="1"/>
        <end position="133"/>
    </location>
</feature>
<dbReference type="Gene3D" id="2.30.30.40">
    <property type="entry name" value="SH3 Domains"/>
    <property type="match status" value="1"/>
</dbReference>
<dbReference type="Gene3D" id="2.40.50.180">
    <property type="entry name" value="CheA-289, Domain 4"/>
    <property type="match status" value="1"/>
</dbReference>
<evidence type="ECO:0000313" key="4">
    <source>
        <dbReference type="Proteomes" id="UP000011134"/>
    </source>
</evidence>
<dbReference type="PATRIC" id="fig|1056511.3.peg.2738"/>
<dbReference type="PROSITE" id="PS50851">
    <property type="entry name" value="CHEW"/>
    <property type="match status" value="1"/>
</dbReference>
<sequence length="439" mass="48664">MSDKQRLTSEQVLDDYFLDLLVEPEPEEVEPQEADEPKTAADLAEDSVADADKAESQESEQAADNSTEGSDSEAPEDESSDTKSALAPPQNTVTDAEPESPAQDDQETMSAPFDFERLSESTEDSDAGYDGDIDVELNLSTPIGKIPGWVPQVQEKVEIVSAVPFAEQPESDMEGVQRLLSQLNRMQPEPKAEPESEQEPAATLESSVMTDISEALPEEADAEPAVIPQEQITRAESEPEAEPVLVEPEQAEPVYDVNHEIEHAEPEVLVEPETQAGGDEPPELWQEKQEAGSEFQALFFEVNEVTFAVPLTELGGIHQLGEVNHLLGRPPWYLGLMTNREHQLDVVDTARWVMPEKLSSDEHQENYRYIVMLGESKWGLACDKLHGTETLTEQSVRWREKAGKRPWLAGMVKDKMCALIHVNELISMLRAGLDVKSVI</sequence>
<dbReference type="GO" id="GO:0006935">
    <property type="term" value="P:chemotaxis"/>
    <property type="evidence" value="ECO:0007669"/>
    <property type="project" value="InterPro"/>
</dbReference>
<accession>L8JC06</accession>
<dbReference type="RefSeq" id="WP_007466470.1">
    <property type="nucleotide sequence ID" value="NZ_AMZO01000020.1"/>
</dbReference>
<dbReference type="Proteomes" id="UP000011134">
    <property type="component" value="Unassembled WGS sequence"/>
</dbReference>
<dbReference type="InterPro" id="IPR036061">
    <property type="entry name" value="CheW-like_dom_sf"/>
</dbReference>
<feature type="compositionally biased region" description="Acidic residues" evidence="1">
    <location>
        <begin position="96"/>
        <end position="107"/>
    </location>
</feature>
<feature type="compositionally biased region" description="Acidic residues" evidence="1">
    <location>
        <begin position="121"/>
        <end position="133"/>
    </location>
</feature>